<organism evidence="1 2">
    <name type="scientific">Phytophthora citrophthora</name>
    <dbReference type="NCBI Taxonomy" id="4793"/>
    <lineage>
        <taxon>Eukaryota</taxon>
        <taxon>Sar</taxon>
        <taxon>Stramenopiles</taxon>
        <taxon>Oomycota</taxon>
        <taxon>Peronosporomycetes</taxon>
        <taxon>Peronosporales</taxon>
        <taxon>Peronosporaceae</taxon>
        <taxon>Phytophthora</taxon>
    </lineage>
</organism>
<dbReference type="EMBL" id="JASMQC010000009">
    <property type="protein sequence ID" value="KAK1942600.1"/>
    <property type="molecule type" value="Genomic_DNA"/>
</dbReference>
<comment type="caution">
    <text evidence="1">The sequence shown here is derived from an EMBL/GenBank/DDBJ whole genome shotgun (WGS) entry which is preliminary data.</text>
</comment>
<evidence type="ECO:0000313" key="2">
    <source>
        <dbReference type="Proteomes" id="UP001259832"/>
    </source>
</evidence>
<dbReference type="AlphaFoldDB" id="A0AAD9GQ51"/>
<protein>
    <submittedName>
        <fullName evidence="1">Uncharacterized protein</fullName>
    </submittedName>
</protein>
<accession>A0AAD9GQ51</accession>
<evidence type="ECO:0000313" key="1">
    <source>
        <dbReference type="EMBL" id="KAK1942600.1"/>
    </source>
</evidence>
<dbReference type="Proteomes" id="UP001259832">
    <property type="component" value="Unassembled WGS sequence"/>
</dbReference>
<reference evidence="1" key="1">
    <citation type="submission" date="2023-08" db="EMBL/GenBank/DDBJ databases">
        <title>Reference Genome Resource for the Citrus Pathogen Phytophthora citrophthora.</title>
        <authorList>
            <person name="Moller H."/>
            <person name="Coetzee B."/>
            <person name="Rose L.J."/>
            <person name="Van Niekerk J.M."/>
        </authorList>
    </citation>
    <scope>NUCLEOTIDE SEQUENCE</scope>
    <source>
        <strain evidence="1">STE-U-9442</strain>
    </source>
</reference>
<proteinExistence type="predicted"/>
<keyword evidence="2" id="KW-1185">Reference proteome</keyword>
<name>A0AAD9GQ51_9STRA</name>
<gene>
    <name evidence="1" type="ORF">P3T76_006099</name>
</gene>
<sequence length="100" mass="11155">MNFMSPEAAALALHSSPVVDGTLLRKLLEAAKERIASENQIKMKYYDDFKEDDLSMEFCRLLSELLTKTDDPKVACDVLEEASQTEEAVVGGLDEESRGR</sequence>